<evidence type="ECO:0000256" key="1">
    <source>
        <dbReference type="ARBA" id="ARBA00004651"/>
    </source>
</evidence>
<dbReference type="PANTHER" id="PTHR37937:SF1">
    <property type="entry name" value="CONJUGATIVE TRANSFER: DNA TRANSPORT"/>
    <property type="match status" value="1"/>
</dbReference>
<dbReference type="SUPFAM" id="SSF52540">
    <property type="entry name" value="P-loop containing nucleoside triphosphate hydrolases"/>
    <property type="match status" value="1"/>
</dbReference>
<evidence type="ECO:0000256" key="6">
    <source>
        <dbReference type="ARBA" id="ARBA00023136"/>
    </source>
</evidence>
<feature type="transmembrane region" description="Helical" evidence="7">
    <location>
        <begin position="87"/>
        <end position="110"/>
    </location>
</feature>
<keyword evidence="3" id="KW-1003">Cell membrane</keyword>
<evidence type="ECO:0000256" key="2">
    <source>
        <dbReference type="ARBA" id="ARBA00008806"/>
    </source>
</evidence>
<organism evidence="8 9">
    <name type="scientific">Aureimonas pseudogalii</name>
    <dbReference type="NCBI Taxonomy" id="1744844"/>
    <lineage>
        <taxon>Bacteria</taxon>
        <taxon>Pseudomonadati</taxon>
        <taxon>Pseudomonadota</taxon>
        <taxon>Alphaproteobacteria</taxon>
        <taxon>Hyphomicrobiales</taxon>
        <taxon>Aurantimonadaceae</taxon>
        <taxon>Aureimonas</taxon>
    </lineage>
</organism>
<sequence length="556" mass="61889">MSDTTEKTFWEKRTEPTMIGATLSYFLLPLYALVYLSGRSREMQEALNEPYRRWLYDFLGWIAPIVEGRYQIPLIPIYRYWAFGQGAWIALAIPPFLIAGFLWFVGFNIITAFSRPPMSTSHGSGRFATKAEQKRFLRGSRTALLVGASAKRGFFHYDGPEHLLTLAPTRSGKGASVIIPNLLHAERSVIVIDPKGENVQVTARHRKTFGHVHVLDPFNVSGQANASFNPLAGLDAANPDFVDDAATLAAALVVTPPQSRDQHFDDGARSLLRGLIMLVAAVEIPDRRNLVTLRDYLTYPREKFAGLLEIMAEMTEADGAIAAAANVFRSKNDREAAAILSTAQEQTSFLDSPQLRASLKTSSFEFGDLKTGIASVFIVLPQSRLASHGRWVRLLVTRALQDIERTRVKPKAPVLFLLDEFASVGDMPAIKTAFGLMAGYGLQLWAFLQNWGQLEELYGKGAHTFVANAGVFQTFNTNDELTARYVSNLSGDTTRAETADRSRSIGGKLLTPEEVMHLGPNTIFLKLKGVRPFFVRKVQYWTHRRFKGLHDASDFN</sequence>
<dbReference type="InterPro" id="IPR003688">
    <property type="entry name" value="TraG/VirD4"/>
</dbReference>
<dbReference type="AlphaFoldDB" id="A0A7W6H7X9"/>
<proteinExistence type="inferred from homology"/>
<dbReference type="InterPro" id="IPR051539">
    <property type="entry name" value="T4SS-coupling_protein"/>
</dbReference>
<feature type="transmembrane region" description="Helical" evidence="7">
    <location>
        <begin position="18"/>
        <end position="37"/>
    </location>
</feature>
<keyword evidence="5 7" id="KW-1133">Transmembrane helix</keyword>
<dbReference type="CDD" id="cd01127">
    <property type="entry name" value="TrwB_TraG_TraD_VirD4"/>
    <property type="match status" value="2"/>
</dbReference>
<protein>
    <submittedName>
        <fullName evidence="8">Type IV secretion system protein VirD4</fullName>
    </submittedName>
</protein>
<evidence type="ECO:0000313" key="9">
    <source>
        <dbReference type="Proteomes" id="UP000542776"/>
    </source>
</evidence>
<comment type="subcellular location">
    <subcellularLocation>
        <location evidence="1">Cell membrane</location>
        <topology evidence="1">Multi-pass membrane protein</topology>
    </subcellularLocation>
</comment>
<dbReference type="Proteomes" id="UP000542776">
    <property type="component" value="Unassembled WGS sequence"/>
</dbReference>
<evidence type="ECO:0000256" key="4">
    <source>
        <dbReference type="ARBA" id="ARBA00022692"/>
    </source>
</evidence>
<gene>
    <name evidence="8" type="ORF">GGR04_004127</name>
</gene>
<keyword evidence="6 7" id="KW-0472">Membrane</keyword>
<dbReference type="Pfam" id="PF02534">
    <property type="entry name" value="T4SS-DNA_transf"/>
    <property type="match status" value="1"/>
</dbReference>
<evidence type="ECO:0000256" key="7">
    <source>
        <dbReference type="SAM" id="Phobius"/>
    </source>
</evidence>
<comment type="caution">
    <text evidence="8">The sequence shown here is derived from an EMBL/GenBank/DDBJ whole genome shotgun (WGS) entry which is preliminary data.</text>
</comment>
<evidence type="ECO:0000256" key="5">
    <source>
        <dbReference type="ARBA" id="ARBA00022989"/>
    </source>
</evidence>
<reference evidence="8 9" key="1">
    <citation type="submission" date="2020-08" db="EMBL/GenBank/DDBJ databases">
        <title>Genomic Encyclopedia of Type Strains, Phase IV (KMG-IV): sequencing the most valuable type-strain genomes for metagenomic binning, comparative biology and taxonomic classification.</title>
        <authorList>
            <person name="Goeker M."/>
        </authorList>
    </citation>
    <scope>NUCLEOTIDE SEQUENCE [LARGE SCALE GENOMIC DNA]</scope>
    <source>
        <strain evidence="8 9">DSM 102238</strain>
    </source>
</reference>
<keyword evidence="4 7" id="KW-0812">Transmembrane</keyword>
<name>A0A7W6H7X9_9HYPH</name>
<accession>A0A7W6H7X9</accession>
<keyword evidence="9" id="KW-1185">Reference proteome</keyword>
<dbReference type="RefSeq" id="WP_183201937.1">
    <property type="nucleotide sequence ID" value="NZ_JACIEK010000017.1"/>
</dbReference>
<comment type="similarity">
    <text evidence="2">Belongs to the VirD4/TraG family.</text>
</comment>
<evidence type="ECO:0000313" key="8">
    <source>
        <dbReference type="EMBL" id="MBB4000251.1"/>
    </source>
</evidence>
<dbReference type="InterPro" id="IPR027417">
    <property type="entry name" value="P-loop_NTPase"/>
</dbReference>
<evidence type="ECO:0000256" key="3">
    <source>
        <dbReference type="ARBA" id="ARBA00022475"/>
    </source>
</evidence>
<dbReference type="GO" id="GO:0005886">
    <property type="term" value="C:plasma membrane"/>
    <property type="evidence" value="ECO:0007669"/>
    <property type="project" value="UniProtKB-SubCell"/>
</dbReference>
<dbReference type="EMBL" id="JACIEK010000017">
    <property type="protein sequence ID" value="MBB4000251.1"/>
    <property type="molecule type" value="Genomic_DNA"/>
</dbReference>
<dbReference type="PANTHER" id="PTHR37937">
    <property type="entry name" value="CONJUGATIVE TRANSFER: DNA TRANSPORT"/>
    <property type="match status" value="1"/>
</dbReference>
<dbReference type="Gene3D" id="3.40.50.300">
    <property type="entry name" value="P-loop containing nucleotide triphosphate hydrolases"/>
    <property type="match status" value="1"/>
</dbReference>